<evidence type="ECO:0000256" key="1">
    <source>
        <dbReference type="SAM" id="MobiDB-lite"/>
    </source>
</evidence>
<dbReference type="Gene3D" id="3.30.420.10">
    <property type="entry name" value="Ribonuclease H-like superfamily/Ribonuclease H"/>
    <property type="match status" value="1"/>
</dbReference>
<organism evidence="2 3">
    <name type="scientific">Elysia marginata</name>
    <dbReference type="NCBI Taxonomy" id="1093978"/>
    <lineage>
        <taxon>Eukaryota</taxon>
        <taxon>Metazoa</taxon>
        <taxon>Spiralia</taxon>
        <taxon>Lophotrochozoa</taxon>
        <taxon>Mollusca</taxon>
        <taxon>Gastropoda</taxon>
        <taxon>Heterobranchia</taxon>
        <taxon>Euthyneura</taxon>
        <taxon>Panpulmonata</taxon>
        <taxon>Sacoglossa</taxon>
        <taxon>Placobranchoidea</taxon>
        <taxon>Plakobranchidae</taxon>
        <taxon>Elysia</taxon>
    </lineage>
</organism>
<dbReference type="Pfam" id="PF01359">
    <property type="entry name" value="Transposase_1"/>
    <property type="match status" value="1"/>
</dbReference>
<dbReference type="PANTHER" id="PTHR46060:SF1">
    <property type="entry name" value="MARINER MOS1 TRANSPOSASE-LIKE PROTEIN"/>
    <property type="match status" value="1"/>
</dbReference>
<gene>
    <name evidence="2" type="ORF">ElyMa_001495800</name>
</gene>
<feature type="region of interest" description="Disordered" evidence="1">
    <location>
        <begin position="46"/>
        <end position="67"/>
    </location>
</feature>
<accession>A0AAV4J3M9</accession>
<sequence length="137" mass="15629">MFTVFWDMEEEVQMEFLEQGQTMNSERYISTLQALKRRLRRVRRDKDSILQHDNKRPHTSRQTQDGFKVDGAHDPTATCIQAPLNIICFPNSRSILRAITMTMMFADGAGGQSPDIFCQRRAPASEMLEAVGGYIAT</sequence>
<feature type="compositionally biased region" description="Basic and acidic residues" evidence="1">
    <location>
        <begin position="46"/>
        <end position="56"/>
    </location>
</feature>
<dbReference type="GO" id="GO:0003676">
    <property type="term" value="F:nucleic acid binding"/>
    <property type="evidence" value="ECO:0007669"/>
    <property type="project" value="InterPro"/>
</dbReference>
<dbReference type="Proteomes" id="UP000762676">
    <property type="component" value="Unassembled WGS sequence"/>
</dbReference>
<evidence type="ECO:0000313" key="3">
    <source>
        <dbReference type="Proteomes" id="UP000762676"/>
    </source>
</evidence>
<keyword evidence="3" id="KW-1185">Reference proteome</keyword>
<dbReference type="InterPro" id="IPR036397">
    <property type="entry name" value="RNaseH_sf"/>
</dbReference>
<dbReference type="InterPro" id="IPR052709">
    <property type="entry name" value="Transposase-MT_Hybrid"/>
</dbReference>
<dbReference type="EMBL" id="BMAT01002952">
    <property type="protein sequence ID" value="GFS17372.1"/>
    <property type="molecule type" value="Genomic_DNA"/>
</dbReference>
<dbReference type="InterPro" id="IPR001888">
    <property type="entry name" value="Transposase_1"/>
</dbReference>
<comment type="caution">
    <text evidence="2">The sequence shown here is derived from an EMBL/GenBank/DDBJ whole genome shotgun (WGS) entry which is preliminary data.</text>
</comment>
<name>A0AAV4J3M9_9GAST</name>
<protein>
    <submittedName>
        <fullName evidence="2">Transposase</fullName>
    </submittedName>
</protein>
<proteinExistence type="predicted"/>
<dbReference type="AlphaFoldDB" id="A0AAV4J3M9"/>
<reference evidence="2 3" key="1">
    <citation type="journal article" date="2021" name="Elife">
        <title>Chloroplast acquisition without the gene transfer in kleptoplastic sea slugs, Plakobranchus ocellatus.</title>
        <authorList>
            <person name="Maeda T."/>
            <person name="Takahashi S."/>
            <person name="Yoshida T."/>
            <person name="Shimamura S."/>
            <person name="Takaki Y."/>
            <person name="Nagai Y."/>
            <person name="Toyoda A."/>
            <person name="Suzuki Y."/>
            <person name="Arimoto A."/>
            <person name="Ishii H."/>
            <person name="Satoh N."/>
            <person name="Nishiyama T."/>
            <person name="Hasebe M."/>
            <person name="Maruyama T."/>
            <person name="Minagawa J."/>
            <person name="Obokata J."/>
            <person name="Shigenobu S."/>
        </authorList>
    </citation>
    <scope>NUCLEOTIDE SEQUENCE [LARGE SCALE GENOMIC DNA]</scope>
</reference>
<dbReference type="PANTHER" id="PTHR46060">
    <property type="entry name" value="MARINER MOS1 TRANSPOSASE-LIKE PROTEIN"/>
    <property type="match status" value="1"/>
</dbReference>
<evidence type="ECO:0000313" key="2">
    <source>
        <dbReference type="EMBL" id="GFS17372.1"/>
    </source>
</evidence>